<keyword evidence="4" id="KW-1185">Reference proteome</keyword>
<dbReference type="PANTHER" id="PTHR14187">
    <property type="entry name" value="ALPHA KINASE/ELONGATION FACTOR 2 KINASE"/>
    <property type="match status" value="1"/>
</dbReference>
<dbReference type="EMBL" id="ML119119">
    <property type="protein sequence ID" value="RPB14079.1"/>
    <property type="molecule type" value="Genomic_DNA"/>
</dbReference>
<dbReference type="CDD" id="cd10170">
    <property type="entry name" value="ASKHA_NBD_HSP70"/>
    <property type="match status" value="1"/>
</dbReference>
<dbReference type="PRINTS" id="PR00301">
    <property type="entry name" value="HEATSHOCK70"/>
</dbReference>
<gene>
    <name evidence="3" type="ORF">P167DRAFT_572629</name>
</gene>
<dbReference type="InterPro" id="IPR013126">
    <property type="entry name" value="Hsp_70_fam"/>
</dbReference>
<dbReference type="Gene3D" id="3.90.640.10">
    <property type="entry name" value="Actin, Chain A, domain 4"/>
    <property type="match status" value="1"/>
</dbReference>
<keyword evidence="1" id="KW-0547">Nucleotide-binding</keyword>
<keyword evidence="2" id="KW-0067">ATP-binding</keyword>
<dbReference type="STRING" id="1392247.A0A3N4KXD6"/>
<reference evidence="3 4" key="1">
    <citation type="journal article" date="2018" name="Nat. Ecol. Evol.">
        <title>Pezizomycetes genomes reveal the molecular basis of ectomycorrhizal truffle lifestyle.</title>
        <authorList>
            <person name="Murat C."/>
            <person name="Payen T."/>
            <person name="Noel B."/>
            <person name="Kuo A."/>
            <person name="Morin E."/>
            <person name="Chen J."/>
            <person name="Kohler A."/>
            <person name="Krizsan K."/>
            <person name="Balestrini R."/>
            <person name="Da Silva C."/>
            <person name="Montanini B."/>
            <person name="Hainaut M."/>
            <person name="Levati E."/>
            <person name="Barry K.W."/>
            <person name="Belfiori B."/>
            <person name="Cichocki N."/>
            <person name="Clum A."/>
            <person name="Dockter R.B."/>
            <person name="Fauchery L."/>
            <person name="Guy J."/>
            <person name="Iotti M."/>
            <person name="Le Tacon F."/>
            <person name="Lindquist E.A."/>
            <person name="Lipzen A."/>
            <person name="Malagnac F."/>
            <person name="Mello A."/>
            <person name="Molinier V."/>
            <person name="Miyauchi S."/>
            <person name="Poulain J."/>
            <person name="Riccioni C."/>
            <person name="Rubini A."/>
            <person name="Sitrit Y."/>
            <person name="Splivallo R."/>
            <person name="Traeger S."/>
            <person name="Wang M."/>
            <person name="Zifcakova L."/>
            <person name="Wipf D."/>
            <person name="Zambonelli A."/>
            <person name="Paolocci F."/>
            <person name="Nowrousian M."/>
            <person name="Ottonello S."/>
            <person name="Baldrian P."/>
            <person name="Spatafora J.W."/>
            <person name="Henrissat B."/>
            <person name="Nagy L.G."/>
            <person name="Aury J.M."/>
            <person name="Wincker P."/>
            <person name="Grigoriev I.V."/>
            <person name="Bonfante P."/>
            <person name="Martin F.M."/>
        </authorList>
    </citation>
    <scope>NUCLEOTIDE SEQUENCE [LARGE SCALE GENOMIC DNA]</scope>
    <source>
        <strain evidence="3 4">CCBAS932</strain>
    </source>
</reference>
<dbReference type="GO" id="GO:0005524">
    <property type="term" value="F:ATP binding"/>
    <property type="evidence" value="ECO:0007669"/>
    <property type="project" value="UniProtKB-KW"/>
</dbReference>
<dbReference type="GO" id="GO:0140662">
    <property type="term" value="F:ATP-dependent protein folding chaperone"/>
    <property type="evidence" value="ECO:0007669"/>
    <property type="project" value="InterPro"/>
</dbReference>
<dbReference type="Pfam" id="PF00012">
    <property type="entry name" value="HSP70"/>
    <property type="match status" value="1"/>
</dbReference>
<dbReference type="SUPFAM" id="SSF53067">
    <property type="entry name" value="Actin-like ATPase domain"/>
    <property type="match status" value="2"/>
</dbReference>
<dbReference type="InParanoid" id="A0A3N4KXD6"/>
<evidence type="ECO:0000256" key="1">
    <source>
        <dbReference type="ARBA" id="ARBA00022741"/>
    </source>
</evidence>
<dbReference type="AlphaFoldDB" id="A0A3N4KXD6"/>
<accession>A0A3N4KXD6</accession>
<evidence type="ECO:0000313" key="4">
    <source>
        <dbReference type="Proteomes" id="UP000277580"/>
    </source>
</evidence>
<dbReference type="InterPro" id="IPR043129">
    <property type="entry name" value="ATPase_NBD"/>
</dbReference>
<dbReference type="Gene3D" id="3.30.420.40">
    <property type="match status" value="2"/>
</dbReference>
<dbReference type="Proteomes" id="UP000277580">
    <property type="component" value="Unassembled WGS sequence"/>
</dbReference>
<dbReference type="PANTHER" id="PTHR14187:SF82">
    <property type="entry name" value="FAMILY CHAPERONE, PUTATIVE (AFU_ORTHOLOGUE AFUA_7G08575)-RELATED"/>
    <property type="match status" value="1"/>
</dbReference>
<sequence>MSHRLKVGVDFGTTFSGVAWNFTGAQEDVIIIREWPGHRWLQALRSSDKVPSEIVYDSLGEVSKWGFQIKTGEERLAWIKLLLEPTKYISNNRTINSTRSLIFDQNTKEPVDVVADYLTCLRKHAIHCIQNTYGKAFVDATPIDYILTVPAIWSDNAKELTLQAAETAGFGDRTTLQLVSEPDAAAAWTLLRDLKSNFLQINDAFVIVDCGGGTVDLISYQVTETSPNITVKECAAGTGGLCGSTFLNGNFENMVRSRLGRRFEALSPRKRNDIMKKFEEELKRNFTDSDDDDEIYCPVGGIPDDPIAGIDGGDLIITREEMKEIFDPVIDKIIPLVENQVRNVEAKSSQGLRLTSILLVGGFGSSKYLLKRIEKEVRRADMSPIEIIQPANAWSAVARGAAIGLRISTRTSRRHYGTVCDVPFIHGKHPVGNLYKCPFTGIMYCANTMAWFINEGNEVSEEKPISLRFFHTARTDMPMMFTTELYAAEMGPAPSYLNSPINPARILCHLESDLSMLPTSEFTKRMGLDSQEYYEINLEFVLTMKSAMILTFEQMFKGKRYGCVTAKYSLV</sequence>
<evidence type="ECO:0000256" key="2">
    <source>
        <dbReference type="ARBA" id="ARBA00022840"/>
    </source>
</evidence>
<protein>
    <submittedName>
        <fullName evidence="3">Actin-like ATPase domain-containing protein</fullName>
    </submittedName>
</protein>
<evidence type="ECO:0000313" key="3">
    <source>
        <dbReference type="EMBL" id="RPB14079.1"/>
    </source>
</evidence>
<proteinExistence type="predicted"/>
<organism evidence="3 4">
    <name type="scientific">Morchella conica CCBAS932</name>
    <dbReference type="NCBI Taxonomy" id="1392247"/>
    <lineage>
        <taxon>Eukaryota</taxon>
        <taxon>Fungi</taxon>
        <taxon>Dikarya</taxon>
        <taxon>Ascomycota</taxon>
        <taxon>Pezizomycotina</taxon>
        <taxon>Pezizomycetes</taxon>
        <taxon>Pezizales</taxon>
        <taxon>Morchellaceae</taxon>
        <taxon>Morchella</taxon>
    </lineage>
</organism>
<name>A0A3N4KXD6_9PEZI</name>
<dbReference type="OrthoDB" id="2963168at2759"/>